<evidence type="ECO:0000313" key="2">
    <source>
        <dbReference type="Proteomes" id="UP000027195"/>
    </source>
</evidence>
<gene>
    <name evidence="1" type="ORF">BOTBODRAFT_248480</name>
</gene>
<organism evidence="1 2">
    <name type="scientific">Botryobasidium botryosum (strain FD-172 SS1)</name>
    <dbReference type="NCBI Taxonomy" id="930990"/>
    <lineage>
        <taxon>Eukaryota</taxon>
        <taxon>Fungi</taxon>
        <taxon>Dikarya</taxon>
        <taxon>Basidiomycota</taxon>
        <taxon>Agaricomycotina</taxon>
        <taxon>Agaricomycetes</taxon>
        <taxon>Cantharellales</taxon>
        <taxon>Botryobasidiaceae</taxon>
        <taxon>Botryobasidium</taxon>
    </lineage>
</organism>
<dbReference type="EMBL" id="KL198027">
    <property type="protein sequence ID" value="KDQ16425.1"/>
    <property type="molecule type" value="Genomic_DNA"/>
</dbReference>
<dbReference type="AlphaFoldDB" id="A0A067MNZ6"/>
<evidence type="ECO:0000313" key="1">
    <source>
        <dbReference type="EMBL" id="KDQ16425.1"/>
    </source>
</evidence>
<sequence length="116" mass="12906">MSIPQRPPNVASIVDFAASLIHQPAAVFTTNSPTAIYSCPPFEVRYTAACLVGTRRAWLFTLADKQNNVGHSQKQFHLYIYANEKATGEQIRATLAKYGRFGPDQGYTRTVELLDN</sequence>
<name>A0A067MNZ6_BOTB1</name>
<accession>A0A067MNZ6</accession>
<protein>
    <submittedName>
        <fullName evidence="1">Uncharacterized protein</fullName>
    </submittedName>
</protein>
<proteinExistence type="predicted"/>
<reference evidence="2" key="1">
    <citation type="journal article" date="2014" name="Proc. Natl. Acad. Sci. U.S.A.">
        <title>Extensive sampling of basidiomycete genomes demonstrates inadequacy of the white-rot/brown-rot paradigm for wood decay fungi.</title>
        <authorList>
            <person name="Riley R."/>
            <person name="Salamov A.A."/>
            <person name="Brown D.W."/>
            <person name="Nagy L.G."/>
            <person name="Floudas D."/>
            <person name="Held B.W."/>
            <person name="Levasseur A."/>
            <person name="Lombard V."/>
            <person name="Morin E."/>
            <person name="Otillar R."/>
            <person name="Lindquist E.A."/>
            <person name="Sun H."/>
            <person name="LaButti K.M."/>
            <person name="Schmutz J."/>
            <person name="Jabbour D."/>
            <person name="Luo H."/>
            <person name="Baker S.E."/>
            <person name="Pisabarro A.G."/>
            <person name="Walton J.D."/>
            <person name="Blanchette R.A."/>
            <person name="Henrissat B."/>
            <person name="Martin F."/>
            <person name="Cullen D."/>
            <person name="Hibbett D.S."/>
            <person name="Grigoriev I.V."/>
        </authorList>
    </citation>
    <scope>NUCLEOTIDE SEQUENCE [LARGE SCALE GENOMIC DNA]</scope>
    <source>
        <strain evidence="2">FD-172 SS1</strain>
    </source>
</reference>
<dbReference type="InParanoid" id="A0A067MNZ6"/>
<keyword evidence="2" id="KW-1185">Reference proteome</keyword>
<dbReference type="HOGENOM" id="CLU_158087_0_0_1"/>
<dbReference type="Proteomes" id="UP000027195">
    <property type="component" value="Unassembled WGS sequence"/>
</dbReference>